<sequence>MAFMNYESKKGSGKKLKVHFDLPEDEDHPKHKRSGSCGSSGSSIDFDDGIDNADSKYGSYGSPVWSFQGGSVTQSPPLQHMNSTGYDPNRIPSSIFNKPTSPMEWSVASNESLFSIHIGNNSFSRDYAFALNNRSGELSSTLPTVQELSCKDKNVDMERYSVSSYSLSETSDFLQGQDHEKKSNETSGSVVDPKKTERSEVGTDETTLDKTPDDHSKETKIPNGQPKSAAYRSVESDISTRSFQFPILTAEGGRTSSSTVESEKQEKGENQEEQPDKALQQTPSSKSEKAPKQSGKSCEESSDKVSTVVELSPVVPSFFSTISIVLSPPNLFLLLFSFNPSAGKKGFSV</sequence>
<dbReference type="Proteomes" id="UP001189624">
    <property type="component" value="Chromosome 4"/>
</dbReference>
<dbReference type="EMBL" id="OY731401">
    <property type="protein sequence ID" value="CAJ1947114.1"/>
    <property type="molecule type" value="Genomic_DNA"/>
</dbReference>
<protein>
    <submittedName>
        <fullName evidence="2">Uncharacterized protein</fullName>
    </submittedName>
</protein>
<feature type="compositionally biased region" description="Basic and acidic residues" evidence="1">
    <location>
        <begin position="286"/>
        <end position="303"/>
    </location>
</feature>
<proteinExistence type="predicted"/>
<feature type="region of interest" description="Disordered" evidence="1">
    <location>
        <begin position="1"/>
        <end position="50"/>
    </location>
</feature>
<reference evidence="2" key="1">
    <citation type="submission" date="2023-10" db="EMBL/GenBank/DDBJ databases">
        <authorList>
            <person name="Domelevo Entfellner J.-B."/>
        </authorList>
    </citation>
    <scope>NUCLEOTIDE SEQUENCE</scope>
</reference>
<evidence type="ECO:0000313" key="3">
    <source>
        <dbReference type="Proteomes" id="UP001189624"/>
    </source>
</evidence>
<organism evidence="2 3">
    <name type="scientific">Sphenostylis stenocarpa</name>
    <dbReference type="NCBI Taxonomy" id="92480"/>
    <lineage>
        <taxon>Eukaryota</taxon>
        <taxon>Viridiplantae</taxon>
        <taxon>Streptophyta</taxon>
        <taxon>Embryophyta</taxon>
        <taxon>Tracheophyta</taxon>
        <taxon>Spermatophyta</taxon>
        <taxon>Magnoliopsida</taxon>
        <taxon>eudicotyledons</taxon>
        <taxon>Gunneridae</taxon>
        <taxon>Pentapetalae</taxon>
        <taxon>rosids</taxon>
        <taxon>fabids</taxon>
        <taxon>Fabales</taxon>
        <taxon>Fabaceae</taxon>
        <taxon>Papilionoideae</taxon>
        <taxon>50 kb inversion clade</taxon>
        <taxon>NPAAA clade</taxon>
        <taxon>indigoferoid/millettioid clade</taxon>
        <taxon>Phaseoleae</taxon>
        <taxon>Sphenostylis</taxon>
    </lineage>
</organism>
<dbReference type="AlphaFoldDB" id="A0AA86VY14"/>
<evidence type="ECO:0000256" key="1">
    <source>
        <dbReference type="SAM" id="MobiDB-lite"/>
    </source>
</evidence>
<gene>
    <name evidence="2" type="ORF">AYBTSS11_LOCUS12492</name>
</gene>
<keyword evidence="3" id="KW-1185">Reference proteome</keyword>
<feature type="compositionally biased region" description="Basic and acidic residues" evidence="1">
    <location>
        <begin position="261"/>
        <end position="276"/>
    </location>
</feature>
<dbReference type="Gramene" id="rna-AYBTSS11_LOCUS12492">
    <property type="protein sequence ID" value="CAJ1947114.1"/>
    <property type="gene ID" value="gene-AYBTSS11_LOCUS12492"/>
</dbReference>
<dbReference type="PANTHER" id="PTHR33673">
    <property type="entry name" value="SUPPRESSOR SRP40-LIKE PROTEIN"/>
    <property type="match status" value="1"/>
</dbReference>
<evidence type="ECO:0000313" key="2">
    <source>
        <dbReference type="EMBL" id="CAJ1947114.1"/>
    </source>
</evidence>
<name>A0AA86VY14_9FABA</name>
<feature type="compositionally biased region" description="Basic and acidic residues" evidence="1">
    <location>
        <begin position="192"/>
        <end position="220"/>
    </location>
</feature>
<dbReference type="PANTHER" id="PTHR33673:SF36">
    <property type="entry name" value="MYB-LIKE PROTEIN Q"/>
    <property type="match status" value="1"/>
</dbReference>
<accession>A0AA86VY14</accession>
<feature type="region of interest" description="Disordered" evidence="1">
    <location>
        <begin position="166"/>
        <end position="306"/>
    </location>
</feature>
<feature type="compositionally biased region" description="Low complexity" evidence="1">
    <location>
        <begin position="35"/>
        <end position="44"/>
    </location>
</feature>